<dbReference type="EC" id="2.6.1.112" evidence="11"/>
<evidence type="ECO:0000256" key="4">
    <source>
        <dbReference type="ARBA" id="ARBA00022679"/>
    </source>
</evidence>
<dbReference type="AlphaFoldDB" id="A0AAU7AQF3"/>
<dbReference type="InterPro" id="IPR015421">
    <property type="entry name" value="PyrdxlP-dep_Trfase_major"/>
</dbReference>
<name>A0AAU7AQF3_9ACTN</name>
<dbReference type="GO" id="GO:0004760">
    <property type="term" value="F:L-serine-pyruvate transaminase activity"/>
    <property type="evidence" value="ECO:0007669"/>
    <property type="project" value="TreeGrafter"/>
</dbReference>
<dbReference type="PROSITE" id="PS00595">
    <property type="entry name" value="AA_TRANSFER_CLASS_5"/>
    <property type="match status" value="1"/>
</dbReference>
<keyword evidence="3 11" id="KW-0032">Aminotransferase</keyword>
<evidence type="ECO:0000256" key="8">
    <source>
        <dbReference type="RuleBase" id="RU004075"/>
    </source>
</evidence>
<gene>
    <name evidence="11" type="primary">pucG</name>
    <name evidence="11" type="ORF">DSM112329_00535</name>
</gene>
<dbReference type="PANTHER" id="PTHR21152">
    <property type="entry name" value="AMINOTRANSFERASE CLASS V"/>
    <property type="match status" value="1"/>
</dbReference>
<dbReference type="KEGG" id="parq:DSM112329_00535"/>
<keyword evidence="4 11" id="KW-0808">Transferase</keyword>
<dbReference type="RefSeq" id="WP_354700268.1">
    <property type="nucleotide sequence ID" value="NZ_CP114014.1"/>
</dbReference>
<evidence type="ECO:0000256" key="5">
    <source>
        <dbReference type="ARBA" id="ARBA00022898"/>
    </source>
</evidence>
<comment type="similarity">
    <text evidence="2 8">Belongs to the class-V pyridoxal-phosphate-dependent aminotransferase family.</text>
</comment>
<sequence length="386" mass="40207">MSLATITVPERLLLGSGPSPVPQRILDALALPTIGHLDPAFGALMDDVAAGLRATFRTTNAVAIPVSGTGSAGMEAMVANLVRPGDRVICGVHGLFGERMADELARHGATVVRVEAEWGRAIPLTALLAAAEEPFAAMFVVHAETSTGVAQPLDGLADACRAHDALLLVDCVTSLGGHPLDLDAAGVDAAFSGTQKCLNAPPGLAPFTVGERAIARIEDGRVPSWYFDLSLVLGYWLKKPDAARAYHHTAPINLIYALAEALAIVHEEGLEARWARHAVAHEALRDALGVLGLERLAPEGEQLHSLLAVRLPDGVEDAAVRVPLLTEDGIEISGGLGPLAGKIWRIGVMGEGARVEPQERLVRALGSRLGGDTAGAVAALHAGWAA</sequence>
<evidence type="ECO:0000256" key="7">
    <source>
        <dbReference type="PIRSR" id="PIRSR000524-50"/>
    </source>
</evidence>
<feature type="domain" description="Aminotransferase class V" evidence="10">
    <location>
        <begin position="36"/>
        <end position="335"/>
    </location>
</feature>
<evidence type="ECO:0000256" key="9">
    <source>
        <dbReference type="RuleBase" id="RU004504"/>
    </source>
</evidence>
<dbReference type="PIRSF" id="PIRSF000524">
    <property type="entry name" value="SPT"/>
    <property type="match status" value="1"/>
</dbReference>
<proteinExistence type="inferred from homology"/>
<organism evidence="11">
    <name type="scientific">Paraconexibacter sp. AEG42_29</name>
    <dbReference type="NCBI Taxonomy" id="2997339"/>
    <lineage>
        <taxon>Bacteria</taxon>
        <taxon>Bacillati</taxon>
        <taxon>Actinomycetota</taxon>
        <taxon>Thermoleophilia</taxon>
        <taxon>Solirubrobacterales</taxon>
        <taxon>Paraconexibacteraceae</taxon>
        <taxon>Paraconexibacter</taxon>
    </lineage>
</organism>
<dbReference type="InterPro" id="IPR015424">
    <property type="entry name" value="PyrdxlP-dep_Trfase"/>
</dbReference>
<dbReference type="Gene3D" id="3.90.1150.10">
    <property type="entry name" value="Aspartate Aminotransferase, domain 1"/>
    <property type="match status" value="1"/>
</dbReference>
<evidence type="ECO:0000259" key="10">
    <source>
        <dbReference type="Pfam" id="PF00266"/>
    </source>
</evidence>
<evidence type="ECO:0000256" key="3">
    <source>
        <dbReference type="ARBA" id="ARBA00022576"/>
    </source>
</evidence>
<dbReference type="EMBL" id="CP114014">
    <property type="protein sequence ID" value="XAY03715.1"/>
    <property type="molecule type" value="Genomic_DNA"/>
</dbReference>
<protein>
    <submittedName>
        <fullName evidence="11">(S)-ureidoglycine--glyoxylate transaminase</fullName>
        <ecNumber evidence="11">2.6.1.112</ecNumber>
    </submittedName>
</protein>
<comment type="cofactor">
    <cofactor evidence="1 7 9">
        <name>pyridoxal 5'-phosphate</name>
        <dbReference type="ChEBI" id="CHEBI:597326"/>
    </cofactor>
</comment>
<evidence type="ECO:0000313" key="11">
    <source>
        <dbReference type="EMBL" id="XAY03715.1"/>
    </source>
</evidence>
<feature type="binding site" evidence="6">
    <location>
        <position position="345"/>
    </location>
    <ligand>
        <name>substrate</name>
    </ligand>
</feature>
<dbReference type="Gene3D" id="3.40.640.10">
    <property type="entry name" value="Type I PLP-dependent aspartate aminotransferase-like (Major domain)"/>
    <property type="match status" value="1"/>
</dbReference>
<dbReference type="InterPro" id="IPR020578">
    <property type="entry name" value="Aminotrans_V_PyrdxlP_BS"/>
</dbReference>
<dbReference type="FunFam" id="3.40.640.10:FF:000027">
    <property type="entry name" value="Serine--pyruvate aminotransferase, mitochondrial"/>
    <property type="match status" value="1"/>
</dbReference>
<dbReference type="Pfam" id="PF00266">
    <property type="entry name" value="Aminotran_5"/>
    <property type="match status" value="1"/>
</dbReference>
<feature type="modified residue" description="N6-(pyridoxal phosphate)lysine" evidence="7">
    <location>
        <position position="196"/>
    </location>
</feature>
<accession>A0AAU7AQF3</accession>
<dbReference type="InterPro" id="IPR000192">
    <property type="entry name" value="Aminotrans_V_dom"/>
</dbReference>
<dbReference type="InterPro" id="IPR015422">
    <property type="entry name" value="PyrdxlP-dep_Trfase_small"/>
</dbReference>
<dbReference type="InterPro" id="IPR024169">
    <property type="entry name" value="SP_NH2Trfase/AEP_transaminase"/>
</dbReference>
<evidence type="ECO:0000256" key="2">
    <source>
        <dbReference type="ARBA" id="ARBA00009236"/>
    </source>
</evidence>
<dbReference type="GO" id="GO:0008453">
    <property type="term" value="F:alanine-glyoxylate transaminase activity"/>
    <property type="evidence" value="ECO:0007669"/>
    <property type="project" value="TreeGrafter"/>
</dbReference>
<dbReference type="GO" id="GO:0019265">
    <property type="term" value="P:glycine biosynthetic process, by transamination of glyoxylate"/>
    <property type="evidence" value="ECO:0007669"/>
    <property type="project" value="TreeGrafter"/>
</dbReference>
<dbReference type="PANTHER" id="PTHR21152:SF40">
    <property type="entry name" value="ALANINE--GLYOXYLATE AMINOTRANSFERASE"/>
    <property type="match status" value="1"/>
</dbReference>
<dbReference type="SUPFAM" id="SSF53383">
    <property type="entry name" value="PLP-dependent transferases"/>
    <property type="match status" value="1"/>
</dbReference>
<evidence type="ECO:0000256" key="6">
    <source>
        <dbReference type="PIRSR" id="PIRSR000524-1"/>
    </source>
</evidence>
<evidence type="ECO:0000256" key="1">
    <source>
        <dbReference type="ARBA" id="ARBA00001933"/>
    </source>
</evidence>
<keyword evidence="5 7" id="KW-0663">Pyridoxal phosphate</keyword>
<reference evidence="11" key="1">
    <citation type="submission" date="2022-12" db="EMBL/GenBank/DDBJ databases">
        <title>Paraconexibacter alkalitolerans sp. nov. and Baekduia alba sp. nov., isolated from soil and emended description of the genera Paraconexibacter (Chun et al., 2020) and Baekduia (An et al., 2020).</title>
        <authorList>
            <person name="Vieira S."/>
            <person name="Huber K.J."/>
            <person name="Geppert A."/>
            <person name="Wolf J."/>
            <person name="Neumann-Schaal M."/>
            <person name="Muesken M."/>
            <person name="Overmann J."/>
        </authorList>
    </citation>
    <scope>NUCLEOTIDE SEQUENCE</scope>
    <source>
        <strain evidence="11">AEG42_29</strain>
    </source>
</reference>